<accession>A0AAD2CTS7</accession>
<evidence type="ECO:0000256" key="1">
    <source>
        <dbReference type="ARBA" id="ARBA00022737"/>
    </source>
</evidence>
<name>A0AAD2CTS7_9STRA</name>
<evidence type="ECO:0000313" key="5">
    <source>
        <dbReference type="Proteomes" id="UP001295423"/>
    </source>
</evidence>
<reference evidence="4" key="1">
    <citation type="submission" date="2023-08" db="EMBL/GenBank/DDBJ databases">
        <authorList>
            <person name="Audoor S."/>
            <person name="Bilcke G."/>
        </authorList>
    </citation>
    <scope>NUCLEOTIDE SEQUENCE</scope>
</reference>
<dbReference type="EMBL" id="CAKOGP040001113">
    <property type="protein sequence ID" value="CAJ1943625.1"/>
    <property type="molecule type" value="Genomic_DNA"/>
</dbReference>
<keyword evidence="1" id="KW-0677">Repeat</keyword>
<dbReference type="PANTHER" id="PTHR45641:SF19">
    <property type="entry name" value="NEPHROCYSTIN-3"/>
    <property type="match status" value="1"/>
</dbReference>
<dbReference type="InterPro" id="IPR019734">
    <property type="entry name" value="TPR_rpt"/>
</dbReference>
<protein>
    <recommendedName>
        <fullName evidence="6">Kinesin light chain</fullName>
    </recommendedName>
</protein>
<evidence type="ECO:0008006" key="6">
    <source>
        <dbReference type="Google" id="ProtNLM"/>
    </source>
</evidence>
<dbReference type="SUPFAM" id="SSF48452">
    <property type="entry name" value="TPR-like"/>
    <property type="match status" value="3"/>
</dbReference>
<evidence type="ECO:0000256" key="3">
    <source>
        <dbReference type="PROSITE-ProRule" id="PRU00339"/>
    </source>
</evidence>
<dbReference type="PROSITE" id="PS50293">
    <property type="entry name" value="TPR_REGION"/>
    <property type="match status" value="1"/>
</dbReference>
<dbReference type="Gene3D" id="1.25.40.10">
    <property type="entry name" value="Tetratricopeptide repeat domain"/>
    <property type="match status" value="3"/>
</dbReference>
<organism evidence="4 5">
    <name type="scientific">Cylindrotheca closterium</name>
    <dbReference type="NCBI Taxonomy" id="2856"/>
    <lineage>
        <taxon>Eukaryota</taxon>
        <taxon>Sar</taxon>
        <taxon>Stramenopiles</taxon>
        <taxon>Ochrophyta</taxon>
        <taxon>Bacillariophyta</taxon>
        <taxon>Bacillariophyceae</taxon>
        <taxon>Bacillariophycidae</taxon>
        <taxon>Bacillariales</taxon>
        <taxon>Bacillariaceae</taxon>
        <taxon>Cylindrotheca</taxon>
    </lineage>
</organism>
<evidence type="ECO:0000313" key="4">
    <source>
        <dbReference type="EMBL" id="CAJ1943625.1"/>
    </source>
</evidence>
<dbReference type="Proteomes" id="UP001295423">
    <property type="component" value="Unassembled WGS sequence"/>
</dbReference>
<dbReference type="PROSITE" id="PS50005">
    <property type="entry name" value="TPR"/>
    <property type="match status" value="1"/>
</dbReference>
<dbReference type="Pfam" id="PF13374">
    <property type="entry name" value="TPR_10"/>
    <property type="match status" value="1"/>
</dbReference>
<dbReference type="PANTHER" id="PTHR45641">
    <property type="entry name" value="TETRATRICOPEPTIDE REPEAT PROTEIN (AFU_ORTHOLOGUE AFUA_6G03870)"/>
    <property type="match status" value="1"/>
</dbReference>
<feature type="repeat" description="TPR" evidence="3">
    <location>
        <begin position="51"/>
        <end position="84"/>
    </location>
</feature>
<proteinExistence type="predicted"/>
<dbReference type="InterPro" id="IPR011990">
    <property type="entry name" value="TPR-like_helical_dom_sf"/>
</dbReference>
<gene>
    <name evidence="4" type="ORF">CYCCA115_LOCUS8535</name>
</gene>
<dbReference type="AlphaFoldDB" id="A0AAD2CTS7"/>
<keyword evidence="2 3" id="KW-0802">TPR repeat</keyword>
<sequence>MLQETSEEERLLRLADLFDKQLCEHDWALRVLKRLILIRIQLYGSHHYMIADSYHRLGDVLQKKGNLEEAMEAYEKARSMFTGIILTEGHSDFSGLIATVNSVIRSQTKLQEALQAQCASLEYHRDIFQDEGNSSSIKLRFKSRSRMSQTEDMLMKSIDQFQRKLSSVFQPSSGAPLNGVLDHIAADDIMKDPATTVNDAIQCCQSSLADFRKADDHQGLSGADASENASMATHALHELEHVLETFHRALKRTTRILVEMQAKLAIIYNNQATVLQLRGDLDGAMNKFQTSLTIKKKTLGEDDAQVAERFVYLGNILELQGRTELARSRYEKALVILKKTLGEDHSFVADTLVKLANVLSGQGQREKAEEHYFKAIGIYRRTLGEEHLSIANAFLKVGDMSCVQRKYDRALEMYQSALGIQRIALGDDDVTVGDIYALISSLLRKQGKDNEANEAYEKYLEIKKKSLGEETLALIEYELERAKELAGEDKPEEAMSSYQKALDASQEAFGSEDVSIAFIYNGMALVLSQQGTLGRAMMLHYKALGL</sequence>
<dbReference type="SMART" id="SM00028">
    <property type="entry name" value="TPR"/>
    <property type="match status" value="7"/>
</dbReference>
<comment type="caution">
    <text evidence="4">The sequence shown here is derived from an EMBL/GenBank/DDBJ whole genome shotgun (WGS) entry which is preliminary data.</text>
</comment>
<dbReference type="Pfam" id="PF13424">
    <property type="entry name" value="TPR_12"/>
    <property type="match status" value="3"/>
</dbReference>
<evidence type="ECO:0000256" key="2">
    <source>
        <dbReference type="ARBA" id="ARBA00022803"/>
    </source>
</evidence>
<keyword evidence="5" id="KW-1185">Reference proteome</keyword>